<dbReference type="BioCyc" id="IAGG583356:GHAH-1235-MONOMER"/>
<feature type="transmembrane region" description="Helical" evidence="1">
    <location>
        <begin position="80"/>
        <end position="103"/>
    </location>
</feature>
<dbReference type="HOGENOM" id="CLU_1302607_0_0_2"/>
<evidence type="ECO:0000256" key="1">
    <source>
        <dbReference type="SAM" id="Phobius"/>
    </source>
</evidence>
<dbReference type="Proteomes" id="UP000001304">
    <property type="component" value="Chromosome"/>
</dbReference>
<evidence type="ECO:0008006" key="4">
    <source>
        <dbReference type="Google" id="ProtNLM"/>
    </source>
</evidence>
<reference evidence="2 3" key="1">
    <citation type="journal article" date="2010" name="Stand. Genomic Sci.">
        <title>Complete genome sequence of Ignisphaera aggregans type strain (AQ1.S1).</title>
        <authorList>
            <person name="Goker M."/>
            <person name="Held B."/>
            <person name="Lapidus A."/>
            <person name="Nolan M."/>
            <person name="Spring S."/>
            <person name="Yasawong M."/>
            <person name="Lucas S."/>
            <person name="Glavina Del Rio T."/>
            <person name="Tice H."/>
            <person name="Cheng J.F."/>
            <person name="Goodwin L."/>
            <person name="Tapia R."/>
            <person name="Pitluck S."/>
            <person name="Liolios K."/>
            <person name="Ivanova N."/>
            <person name="Mavromatis K."/>
            <person name="Mikhailova N."/>
            <person name="Pati A."/>
            <person name="Chen A."/>
            <person name="Palaniappan K."/>
            <person name="Brambilla E."/>
            <person name="Land M."/>
            <person name="Hauser L."/>
            <person name="Chang Y.J."/>
            <person name="Jeffries C.D."/>
            <person name="Brettin T."/>
            <person name="Detter J.C."/>
            <person name="Han C."/>
            <person name="Rohde M."/>
            <person name="Sikorski J."/>
            <person name="Woyke T."/>
            <person name="Bristow J."/>
            <person name="Eisen J.A."/>
            <person name="Markowitz V."/>
            <person name="Hugenholtz P."/>
            <person name="Kyrpides N.C."/>
            <person name="Klenk H.P."/>
        </authorList>
    </citation>
    <scope>NUCLEOTIDE SEQUENCE [LARGE SCALE GENOMIC DNA]</scope>
    <source>
        <strain evidence="3">DSM 17230 / JCM 13409 / AQ1.S1</strain>
    </source>
</reference>
<feature type="transmembrane region" description="Helical" evidence="1">
    <location>
        <begin position="50"/>
        <end position="68"/>
    </location>
</feature>
<sequence>MSDATQTVQAPAVEKIALDGIKRLGIVGAVIGFVGLLIDEFVVDWPPIGLILWFAGIVVTYVAVSRFSKAVNNIRIKQRYEWSILFSIFVLLFTILGRLTIGGALEKLFTALSYGELEEAAEALQTIILSFIATYIFWILSAKALKDSYDLVKKHTNIGMFRAVGLVYLIGAILFIAVGIGIYIVIIALLLHIIAWNQLPQHITIEKTVQA</sequence>
<feature type="transmembrane region" description="Helical" evidence="1">
    <location>
        <begin position="123"/>
        <end position="145"/>
    </location>
</feature>
<feature type="transmembrane region" description="Helical" evidence="1">
    <location>
        <begin position="166"/>
        <end position="194"/>
    </location>
</feature>
<evidence type="ECO:0000313" key="2">
    <source>
        <dbReference type="EMBL" id="ADM28061.1"/>
    </source>
</evidence>
<name>E0SPK5_IGNAA</name>
<evidence type="ECO:0000313" key="3">
    <source>
        <dbReference type="Proteomes" id="UP000001304"/>
    </source>
</evidence>
<keyword evidence="3" id="KW-1185">Reference proteome</keyword>
<keyword evidence="1" id="KW-1133">Transmembrane helix</keyword>
<proteinExistence type="predicted"/>
<protein>
    <recommendedName>
        <fullName evidence="4">DUF996 domain-containing protein</fullName>
    </recommendedName>
</protein>
<dbReference type="AlphaFoldDB" id="E0SPK5"/>
<dbReference type="InterPro" id="IPR010397">
    <property type="entry name" value="DUF996"/>
</dbReference>
<feature type="transmembrane region" description="Helical" evidence="1">
    <location>
        <begin position="21"/>
        <end position="38"/>
    </location>
</feature>
<accession>E0SPK5</accession>
<keyword evidence="1" id="KW-0812">Transmembrane</keyword>
<dbReference type="KEGG" id="iag:Igag_1255"/>
<dbReference type="Pfam" id="PF06195">
    <property type="entry name" value="DUF996"/>
    <property type="match status" value="1"/>
</dbReference>
<dbReference type="EMBL" id="CP002098">
    <property type="protein sequence ID" value="ADM28061.1"/>
    <property type="molecule type" value="Genomic_DNA"/>
</dbReference>
<organism evidence="2 3">
    <name type="scientific">Ignisphaera aggregans (strain DSM 17230 / JCM 13409 / AQ1.S1)</name>
    <dbReference type="NCBI Taxonomy" id="583356"/>
    <lineage>
        <taxon>Archaea</taxon>
        <taxon>Thermoproteota</taxon>
        <taxon>Thermoprotei</taxon>
        <taxon>Desulfurococcales</taxon>
        <taxon>Desulfurococcaceae</taxon>
        <taxon>Ignisphaera</taxon>
    </lineage>
</organism>
<gene>
    <name evidence="2" type="ordered locus">Igag_1255</name>
</gene>
<keyword evidence="1" id="KW-0472">Membrane</keyword>